<feature type="region of interest" description="Disordered" evidence="1">
    <location>
        <begin position="74"/>
        <end position="99"/>
    </location>
</feature>
<organism evidence="2 3">
    <name type="scientific">Nyssa sinensis</name>
    <dbReference type="NCBI Taxonomy" id="561372"/>
    <lineage>
        <taxon>Eukaryota</taxon>
        <taxon>Viridiplantae</taxon>
        <taxon>Streptophyta</taxon>
        <taxon>Embryophyta</taxon>
        <taxon>Tracheophyta</taxon>
        <taxon>Spermatophyta</taxon>
        <taxon>Magnoliopsida</taxon>
        <taxon>eudicotyledons</taxon>
        <taxon>Gunneridae</taxon>
        <taxon>Pentapetalae</taxon>
        <taxon>asterids</taxon>
        <taxon>Cornales</taxon>
        <taxon>Nyssaceae</taxon>
        <taxon>Nyssa</taxon>
    </lineage>
</organism>
<feature type="compositionally biased region" description="Basic and acidic residues" evidence="1">
    <location>
        <begin position="74"/>
        <end position="84"/>
    </location>
</feature>
<protein>
    <submittedName>
        <fullName evidence="2">Uncharacterized protein</fullName>
    </submittedName>
</protein>
<dbReference type="AlphaFoldDB" id="A0A5J4ZHI1"/>
<dbReference type="EMBL" id="CM018051">
    <property type="protein sequence ID" value="KAA8517344.1"/>
    <property type="molecule type" value="Genomic_DNA"/>
</dbReference>
<evidence type="ECO:0000256" key="1">
    <source>
        <dbReference type="SAM" id="MobiDB-lite"/>
    </source>
</evidence>
<evidence type="ECO:0000313" key="2">
    <source>
        <dbReference type="EMBL" id="KAA8517344.1"/>
    </source>
</evidence>
<keyword evidence="3" id="KW-1185">Reference proteome</keyword>
<accession>A0A5J4ZHI1</accession>
<reference evidence="2 3" key="1">
    <citation type="submission" date="2019-09" db="EMBL/GenBank/DDBJ databases">
        <title>A chromosome-level genome assembly of the Chinese tupelo Nyssa sinensis.</title>
        <authorList>
            <person name="Yang X."/>
            <person name="Kang M."/>
            <person name="Yang Y."/>
            <person name="Xiong H."/>
            <person name="Wang M."/>
            <person name="Zhang Z."/>
            <person name="Wang Z."/>
            <person name="Wu H."/>
            <person name="Ma T."/>
            <person name="Liu J."/>
            <person name="Xi Z."/>
        </authorList>
    </citation>
    <scope>NUCLEOTIDE SEQUENCE [LARGE SCALE GENOMIC DNA]</scope>
    <source>
        <strain evidence="2">J267</strain>
        <tissue evidence="2">Leaf</tissue>
    </source>
</reference>
<feature type="region of interest" description="Disordered" evidence="1">
    <location>
        <begin position="1"/>
        <end position="27"/>
    </location>
</feature>
<gene>
    <name evidence="2" type="ORF">F0562_017650</name>
</gene>
<feature type="compositionally biased region" description="Polar residues" evidence="1">
    <location>
        <begin position="1"/>
        <end position="18"/>
    </location>
</feature>
<dbReference type="Proteomes" id="UP000325577">
    <property type="component" value="Linkage Group LG8"/>
</dbReference>
<sequence>MGSITSLDDQKIEGTTMQAGDDEENCVEDDEEVEHDDEDLMMEDDDLTETVETQGMEEMTDSLRVAKRKVEDMEEHKDYYDVKKRAGGPHMGRAFTSHP</sequence>
<evidence type="ECO:0000313" key="3">
    <source>
        <dbReference type="Proteomes" id="UP000325577"/>
    </source>
</evidence>
<name>A0A5J4ZHI1_9ASTE</name>
<proteinExistence type="predicted"/>